<evidence type="ECO:0000313" key="2">
    <source>
        <dbReference type="EMBL" id="CAD6256033.1"/>
    </source>
</evidence>
<dbReference type="PROSITE" id="PS50011">
    <property type="entry name" value="PROTEIN_KINASE_DOM"/>
    <property type="match status" value="1"/>
</dbReference>
<sequence length="244" mass="27846">MAAESSRRGRVMLGRLGTAKLCNGECGSTWECPEKWHESLDGDCKLLKKCIEIARSCCDHDPHSRPTIHNIILMLDETETMIQMIPPSINTEPRNDPMSSLYQFLSRTWQYLNALEHILEGRRKPNNLSYSLLQFMTKNFSVERKMGNNEFGDFFKVVAVVRLSGSLKINDRMFHGEVKITMTAQHQNIVRFLGNCSYAAKEEASIHGKTTNTEIRERLLCFEYLSNGSLKKHISGTIKKLSNT</sequence>
<dbReference type="PANTHER" id="PTHR45707:SF50">
    <property type="entry name" value="VESICLE-ASSOCIATED PROTEIN 1-1"/>
    <property type="match status" value="1"/>
</dbReference>
<dbReference type="InterPro" id="IPR011009">
    <property type="entry name" value="Kinase-like_dom_sf"/>
</dbReference>
<proteinExistence type="predicted"/>
<organism evidence="2 3">
    <name type="scientific">Miscanthus lutarioriparius</name>
    <dbReference type="NCBI Taxonomy" id="422564"/>
    <lineage>
        <taxon>Eukaryota</taxon>
        <taxon>Viridiplantae</taxon>
        <taxon>Streptophyta</taxon>
        <taxon>Embryophyta</taxon>
        <taxon>Tracheophyta</taxon>
        <taxon>Spermatophyta</taxon>
        <taxon>Magnoliopsida</taxon>
        <taxon>Liliopsida</taxon>
        <taxon>Poales</taxon>
        <taxon>Poaceae</taxon>
        <taxon>PACMAD clade</taxon>
        <taxon>Panicoideae</taxon>
        <taxon>Andropogonodae</taxon>
        <taxon>Andropogoneae</taxon>
        <taxon>Saccharinae</taxon>
        <taxon>Miscanthus</taxon>
    </lineage>
</organism>
<comment type="caution">
    <text evidence="2">The sequence shown here is derived from an EMBL/GenBank/DDBJ whole genome shotgun (WGS) entry which is preliminary data.</text>
</comment>
<evidence type="ECO:0000259" key="1">
    <source>
        <dbReference type="PROSITE" id="PS50011"/>
    </source>
</evidence>
<dbReference type="GO" id="GO:0004672">
    <property type="term" value="F:protein kinase activity"/>
    <property type="evidence" value="ECO:0007669"/>
    <property type="project" value="InterPro"/>
</dbReference>
<gene>
    <name evidence="2" type="ORF">NCGR_LOCUS39558</name>
</gene>
<dbReference type="Gene3D" id="1.10.510.10">
    <property type="entry name" value="Transferase(Phosphotransferase) domain 1"/>
    <property type="match status" value="1"/>
</dbReference>
<dbReference type="AlphaFoldDB" id="A0A811QIW8"/>
<reference evidence="2" key="1">
    <citation type="submission" date="2020-10" db="EMBL/GenBank/DDBJ databases">
        <authorList>
            <person name="Han B."/>
            <person name="Lu T."/>
            <person name="Zhao Q."/>
            <person name="Huang X."/>
            <person name="Zhao Y."/>
        </authorList>
    </citation>
    <scope>NUCLEOTIDE SEQUENCE</scope>
</reference>
<protein>
    <recommendedName>
        <fullName evidence="1">Protein kinase domain-containing protein</fullName>
    </recommendedName>
</protein>
<dbReference type="InterPro" id="IPR000719">
    <property type="entry name" value="Prot_kinase_dom"/>
</dbReference>
<evidence type="ECO:0000313" key="3">
    <source>
        <dbReference type="Proteomes" id="UP000604825"/>
    </source>
</evidence>
<name>A0A811QIW8_9POAL</name>
<accession>A0A811QIW8</accession>
<dbReference type="SUPFAM" id="SSF56112">
    <property type="entry name" value="Protein kinase-like (PK-like)"/>
    <property type="match status" value="1"/>
</dbReference>
<dbReference type="OrthoDB" id="685733at2759"/>
<dbReference type="EMBL" id="CAJGYO010000010">
    <property type="protein sequence ID" value="CAD6256033.1"/>
    <property type="molecule type" value="Genomic_DNA"/>
</dbReference>
<dbReference type="GO" id="GO:0005524">
    <property type="term" value="F:ATP binding"/>
    <property type="evidence" value="ECO:0007669"/>
    <property type="project" value="InterPro"/>
</dbReference>
<feature type="domain" description="Protein kinase" evidence="1">
    <location>
        <begin position="140"/>
        <end position="244"/>
    </location>
</feature>
<dbReference type="Proteomes" id="UP000604825">
    <property type="component" value="Unassembled WGS sequence"/>
</dbReference>
<dbReference type="PANTHER" id="PTHR45707">
    <property type="entry name" value="C2 CALCIUM/LIPID-BINDING PLANT PHOSPHORIBOSYLTRANSFERASE FAMILY PROTEIN"/>
    <property type="match status" value="1"/>
</dbReference>
<keyword evidence="3" id="KW-1185">Reference proteome</keyword>